<reference evidence="1 2" key="1">
    <citation type="submission" date="2011-02" db="EMBL/GenBank/DDBJ databases">
        <title>The Genome Sequence of Sphaeroforma arctica JP610.</title>
        <authorList>
            <consortium name="The Broad Institute Genome Sequencing Platform"/>
            <person name="Russ C."/>
            <person name="Cuomo C."/>
            <person name="Young S.K."/>
            <person name="Zeng Q."/>
            <person name="Gargeya S."/>
            <person name="Alvarado L."/>
            <person name="Berlin A."/>
            <person name="Chapman S.B."/>
            <person name="Chen Z."/>
            <person name="Freedman E."/>
            <person name="Gellesch M."/>
            <person name="Goldberg J."/>
            <person name="Griggs A."/>
            <person name="Gujja S."/>
            <person name="Heilman E."/>
            <person name="Heiman D."/>
            <person name="Howarth C."/>
            <person name="Mehta T."/>
            <person name="Neiman D."/>
            <person name="Pearson M."/>
            <person name="Roberts A."/>
            <person name="Saif S."/>
            <person name="Shea T."/>
            <person name="Shenoy N."/>
            <person name="Sisk P."/>
            <person name="Stolte C."/>
            <person name="Sykes S."/>
            <person name="White J."/>
            <person name="Yandava C."/>
            <person name="Burger G."/>
            <person name="Gray M.W."/>
            <person name="Holland P.W.H."/>
            <person name="King N."/>
            <person name="Lang F.B.F."/>
            <person name="Roger A.J."/>
            <person name="Ruiz-Trillo I."/>
            <person name="Haas B."/>
            <person name="Nusbaum C."/>
            <person name="Birren B."/>
        </authorList>
    </citation>
    <scope>NUCLEOTIDE SEQUENCE [LARGE SCALE GENOMIC DNA]</scope>
    <source>
        <strain evidence="1 2">JP610</strain>
    </source>
</reference>
<protein>
    <submittedName>
        <fullName evidence="1">Uncharacterized protein</fullName>
    </submittedName>
</protein>
<dbReference type="GeneID" id="25918246"/>
<dbReference type="Proteomes" id="UP000054560">
    <property type="component" value="Unassembled WGS sequence"/>
</dbReference>
<keyword evidence="2" id="KW-1185">Reference proteome</keyword>
<organism evidence="1 2">
    <name type="scientific">Sphaeroforma arctica JP610</name>
    <dbReference type="NCBI Taxonomy" id="667725"/>
    <lineage>
        <taxon>Eukaryota</taxon>
        <taxon>Ichthyosporea</taxon>
        <taxon>Ichthyophonida</taxon>
        <taxon>Sphaeroforma</taxon>
    </lineage>
</organism>
<evidence type="ECO:0000313" key="1">
    <source>
        <dbReference type="EMBL" id="KNC69742.1"/>
    </source>
</evidence>
<gene>
    <name evidence="1" type="ORF">SARC_17742</name>
</gene>
<name>A0A0L0EZ68_9EUKA</name>
<sequence length="50" mass="5636">SSNDYKITCAKKRELDSDSLEGPIQEDKVCCRWSGECGDLNKCTQSYCEV</sequence>
<accession>A0A0L0EZ68</accession>
<dbReference type="RefSeq" id="XP_014143644.1">
    <property type="nucleotide sequence ID" value="XM_014288169.1"/>
</dbReference>
<proteinExistence type="predicted"/>
<dbReference type="EMBL" id="KQ253510">
    <property type="protein sequence ID" value="KNC69742.1"/>
    <property type="molecule type" value="Genomic_DNA"/>
</dbReference>
<evidence type="ECO:0000313" key="2">
    <source>
        <dbReference type="Proteomes" id="UP000054560"/>
    </source>
</evidence>
<feature type="non-terminal residue" evidence="1">
    <location>
        <position position="1"/>
    </location>
</feature>
<dbReference type="AlphaFoldDB" id="A0A0L0EZ68"/>